<feature type="repeat" description="Solcar" evidence="9">
    <location>
        <begin position="111"/>
        <end position="207"/>
    </location>
</feature>
<evidence type="ECO:0000256" key="7">
    <source>
        <dbReference type="ARBA" id="ARBA00022989"/>
    </source>
</evidence>
<evidence type="ECO:0000256" key="2">
    <source>
        <dbReference type="ARBA" id="ARBA00006375"/>
    </source>
</evidence>
<feature type="region of interest" description="Disordered" evidence="11">
    <location>
        <begin position="258"/>
        <end position="288"/>
    </location>
</feature>
<proteinExistence type="inferred from homology"/>
<keyword evidence="6" id="KW-0999">Mitochondrion inner membrane</keyword>
<evidence type="ECO:0008006" key="15">
    <source>
        <dbReference type="Google" id="ProtNLM"/>
    </source>
</evidence>
<comment type="caution">
    <text evidence="13">The sequence shown here is derived from an EMBL/GenBank/DDBJ whole genome shotgun (WGS) entry which is preliminary data.</text>
</comment>
<dbReference type="InterPro" id="IPR018108">
    <property type="entry name" value="MCP_transmembrane"/>
</dbReference>
<evidence type="ECO:0000256" key="4">
    <source>
        <dbReference type="ARBA" id="ARBA00022692"/>
    </source>
</evidence>
<evidence type="ECO:0000256" key="3">
    <source>
        <dbReference type="ARBA" id="ARBA00022448"/>
    </source>
</evidence>
<feature type="transmembrane region" description="Helical" evidence="12">
    <location>
        <begin position="9"/>
        <end position="27"/>
    </location>
</feature>
<dbReference type="GO" id="GO:0016020">
    <property type="term" value="C:membrane"/>
    <property type="evidence" value="ECO:0007669"/>
    <property type="project" value="UniProtKB-SubCell"/>
</dbReference>
<keyword evidence="8 9" id="KW-0472">Membrane</keyword>
<evidence type="ECO:0000256" key="12">
    <source>
        <dbReference type="SAM" id="Phobius"/>
    </source>
</evidence>
<keyword evidence="6" id="KW-0496">Mitochondrion</keyword>
<dbReference type="EMBL" id="JAQQWP010000010">
    <property type="protein sequence ID" value="KAK8096788.1"/>
    <property type="molecule type" value="Genomic_DNA"/>
</dbReference>
<dbReference type="InterPro" id="IPR023395">
    <property type="entry name" value="MCP_dom_sf"/>
</dbReference>
<reference evidence="13 14" key="1">
    <citation type="submission" date="2023-01" db="EMBL/GenBank/DDBJ databases">
        <title>Analysis of 21 Apiospora genomes using comparative genomics revels a genus with tremendous synthesis potential of carbohydrate active enzymes and secondary metabolites.</title>
        <authorList>
            <person name="Sorensen T."/>
        </authorList>
    </citation>
    <scope>NUCLEOTIDE SEQUENCE [LARGE SCALE GENOMIC DNA]</scope>
    <source>
        <strain evidence="13 14">CBS 117206</strain>
    </source>
</reference>
<feature type="transmembrane region" description="Helical" evidence="12">
    <location>
        <begin position="61"/>
        <end position="83"/>
    </location>
</feature>
<evidence type="ECO:0000256" key="6">
    <source>
        <dbReference type="ARBA" id="ARBA00022792"/>
    </source>
</evidence>
<protein>
    <recommendedName>
        <fullName evidence="15">Mitochondrial carrier protein</fullName>
    </recommendedName>
</protein>
<evidence type="ECO:0000256" key="10">
    <source>
        <dbReference type="RuleBase" id="RU000488"/>
    </source>
</evidence>
<keyword evidence="7 12" id="KW-1133">Transmembrane helix</keyword>
<evidence type="ECO:0000256" key="5">
    <source>
        <dbReference type="ARBA" id="ARBA00022737"/>
    </source>
</evidence>
<dbReference type="AlphaFoldDB" id="A0AAW0QP58"/>
<sequence length="350" mass="37087">MSGSTNRDVMLAGAAAAFTVDLLIYPLDTLKTRQQSQDFLQTFADPSKKTKAPSRQLFRGLYQGIGIVIVATLPAAGTFFTTYEAAKTFLGRHVGPAEKGGRTGGKLLNLPQPLVHSAASAFAEMASCVVLTPAEVIKQNAQMVQRQQGAPSSGGAISGSSSMKALRQLVGGAGTGRKLLSGYTAMVARNLPFTAIQFPIFEHVRSLMWRRSQGGGKEDISLWRTGWVTGSSAGMAGSFAAVITTPMDVVKTRMMLMAGDGGDGKQQQKEGKQPGVPTETKQAAKARDTRGGIAVARQVLRERGVPGLFRGAVLRAAWTAVGSGLYLGMYEVSKVWLTRGRAGEEDSSFP</sequence>
<dbReference type="Pfam" id="PF00153">
    <property type="entry name" value="Mito_carr"/>
    <property type="match status" value="3"/>
</dbReference>
<dbReference type="PANTHER" id="PTHR45667">
    <property type="entry name" value="S-ADENOSYLMETHIONINE MITOCHONDRIAL CARRIER PROTEIN"/>
    <property type="match status" value="1"/>
</dbReference>
<dbReference type="Proteomes" id="UP001392437">
    <property type="component" value="Unassembled WGS sequence"/>
</dbReference>
<dbReference type="Gene3D" id="1.50.40.10">
    <property type="entry name" value="Mitochondrial carrier domain"/>
    <property type="match status" value="1"/>
</dbReference>
<evidence type="ECO:0000313" key="13">
    <source>
        <dbReference type="EMBL" id="KAK8096788.1"/>
    </source>
</evidence>
<keyword evidence="3 10" id="KW-0813">Transport</keyword>
<feature type="repeat" description="Solcar" evidence="9">
    <location>
        <begin position="224"/>
        <end position="336"/>
    </location>
</feature>
<evidence type="ECO:0000256" key="8">
    <source>
        <dbReference type="ARBA" id="ARBA00023136"/>
    </source>
</evidence>
<evidence type="ECO:0000256" key="9">
    <source>
        <dbReference type="PROSITE-ProRule" id="PRU00282"/>
    </source>
</evidence>
<gene>
    <name evidence="13" type="ORF">PG999_012732</name>
</gene>
<name>A0AAW0QP58_9PEZI</name>
<feature type="repeat" description="Solcar" evidence="9">
    <location>
        <begin position="4"/>
        <end position="89"/>
    </location>
</feature>
<feature type="compositionally biased region" description="Basic and acidic residues" evidence="11">
    <location>
        <begin position="262"/>
        <end position="272"/>
    </location>
</feature>
<keyword evidence="4 9" id="KW-0812">Transmembrane</keyword>
<comment type="subcellular location">
    <subcellularLocation>
        <location evidence="1">Membrane</location>
        <topology evidence="1">Multi-pass membrane protein</topology>
    </subcellularLocation>
</comment>
<keyword evidence="14" id="KW-1185">Reference proteome</keyword>
<keyword evidence="5" id="KW-0677">Repeat</keyword>
<accession>A0AAW0QP58</accession>
<evidence type="ECO:0000313" key="14">
    <source>
        <dbReference type="Proteomes" id="UP001392437"/>
    </source>
</evidence>
<comment type="similarity">
    <text evidence="2 10">Belongs to the mitochondrial carrier (TC 2.A.29) family.</text>
</comment>
<evidence type="ECO:0000256" key="1">
    <source>
        <dbReference type="ARBA" id="ARBA00004141"/>
    </source>
</evidence>
<evidence type="ECO:0000256" key="11">
    <source>
        <dbReference type="SAM" id="MobiDB-lite"/>
    </source>
</evidence>
<dbReference type="PROSITE" id="PS50920">
    <property type="entry name" value="SOLCAR"/>
    <property type="match status" value="3"/>
</dbReference>
<dbReference type="SUPFAM" id="SSF103506">
    <property type="entry name" value="Mitochondrial carrier"/>
    <property type="match status" value="1"/>
</dbReference>
<organism evidence="13 14">
    <name type="scientific">Apiospora kogelbergensis</name>
    <dbReference type="NCBI Taxonomy" id="1337665"/>
    <lineage>
        <taxon>Eukaryota</taxon>
        <taxon>Fungi</taxon>
        <taxon>Dikarya</taxon>
        <taxon>Ascomycota</taxon>
        <taxon>Pezizomycotina</taxon>
        <taxon>Sordariomycetes</taxon>
        <taxon>Xylariomycetidae</taxon>
        <taxon>Amphisphaeriales</taxon>
        <taxon>Apiosporaceae</taxon>
        <taxon>Apiospora</taxon>
    </lineage>
</organism>